<evidence type="ECO:0000313" key="1">
    <source>
        <dbReference type="EMBL" id="ADP33498.1"/>
    </source>
</evidence>
<organism evidence="1 2">
    <name type="scientific">Bacillus atrophaeus (strain 1942)</name>
    <dbReference type="NCBI Taxonomy" id="720555"/>
    <lineage>
        <taxon>Bacteria</taxon>
        <taxon>Bacillati</taxon>
        <taxon>Bacillota</taxon>
        <taxon>Bacilli</taxon>
        <taxon>Bacillales</taxon>
        <taxon>Bacillaceae</taxon>
        <taxon>Bacillus</taxon>
    </lineage>
</organism>
<gene>
    <name evidence="1" type="ordered locus">BATR1942_12845</name>
</gene>
<dbReference type="EMBL" id="CP002207">
    <property type="protein sequence ID" value="ADP33498.1"/>
    <property type="molecule type" value="Genomic_DNA"/>
</dbReference>
<keyword evidence="2" id="KW-1185">Reference proteome</keyword>
<evidence type="ECO:0000313" key="2">
    <source>
        <dbReference type="Proteomes" id="UP000006867"/>
    </source>
</evidence>
<reference evidence="1 2" key="1">
    <citation type="journal article" date="2011" name="Front. Microbiol.">
        <title>Genomic signatures of strain selection and enhancement in Bacillus atrophaeus var. globigii, a historical biowarfare simulant.</title>
        <authorList>
            <person name="Gibbons H.S."/>
            <person name="Broomall S.M."/>
            <person name="McNew L.A."/>
            <person name="Daligault H."/>
            <person name="Chapman C."/>
            <person name="Bruce D."/>
            <person name="Karavis M."/>
            <person name="Krepps M."/>
            <person name="McGregor P.A."/>
            <person name="Hong C."/>
            <person name="Park K.H."/>
            <person name="Akmal A."/>
            <person name="Feldman A."/>
            <person name="Lin J.S."/>
            <person name="Chang W.E."/>
            <person name="Higgs B.W."/>
            <person name="Demirev P."/>
            <person name="Lindquist J."/>
            <person name="Liem A."/>
            <person name="Fochler E."/>
            <person name="Read T.D."/>
            <person name="Tapia R."/>
            <person name="Johnson S."/>
            <person name="Bishop-Lilly K.A."/>
            <person name="Detter C."/>
            <person name="Han C."/>
            <person name="Sozhamannan S."/>
            <person name="Rosenzweig C.N."/>
            <person name="Skowronski E.W."/>
        </authorList>
    </citation>
    <scope>NUCLEOTIDE SEQUENCE [LARGE SCALE GENOMIC DNA]</scope>
    <source>
        <strain evidence="1 2">1942</strain>
    </source>
</reference>
<keyword evidence="1" id="KW-0449">Lipoprotein</keyword>
<proteinExistence type="predicted"/>
<sequence>MLLLTSCSSKPEGIHVIMFSDMKADLQEKIKDAASGKGAEADIFPVLPEKLLVEITAQEGDLFIVPEEMFHTYDDPENFQLLDELSGEKRGPYTILNQETREKTDYAILIEKGEKRLNGCSFRLNRNMVAFIPAYSEKTKEALELITQLKEVR</sequence>
<protein>
    <submittedName>
        <fullName evidence="1">Lipoprotein required for rhamnogalaturonan degradation</fullName>
    </submittedName>
</protein>
<name>A0ABM5M074_BACA1</name>
<accession>A0ABM5M074</accession>
<dbReference type="Proteomes" id="UP000006867">
    <property type="component" value="Chromosome"/>
</dbReference>